<evidence type="ECO:0000256" key="1">
    <source>
        <dbReference type="ARBA" id="ARBA00006975"/>
    </source>
</evidence>
<dbReference type="GO" id="GO:0005524">
    <property type="term" value="F:ATP binding"/>
    <property type="evidence" value="ECO:0007669"/>
    <property type="project" value="InterPro"/>
</dbReference>
<dbReference type="CDD" id="cd00320">
    <property type="entry name" value="cpn10"/>
    <property type="match status" value="1"/>
</dbReference>
<dbReference type="InterPro" id="IPR037124">
    <property type="entry name" value="Chaperonin_GroES_sf"/>
</dbReference>
<dbReference type="GO" id="GO:0051087">
    <property type="term" value="F:protein-folding chaperone binding"/>
    <property type="evidence" value="ECO:0007669"/>
    <property type="project" value="TreeGrafter"/>
</dbReference>
<evidence type="ECO:0000256" key="2">
    <source>
        <dbReference type="ARBA" id="ARBA00023186"/>
    </source>
</evidence>
<comment type="similarity">
    <text evidence="1">Belongs to the GroES chaperonin family.</text>
</comment>
<reference evidence="3" key="1">
    <citation type="submission" date="2020-03" db="EMBL/GenBank/DDBJ databases">
        <title>The deep terrestrial virosphere.</title>
        <authorList>
            <person name="Holmfeldt K."/>
            <person name="Nilsson E."/>
            <person name="Simone D."/>
            <person name="Lopez-Fernandez M."/>
            <person name="Wu X."/>
            <person name="de Brujin I."/>
            <person name="Lundin D."/>
            <person name="Andersson A."/>
            <person name="Bertilsson S."/>
            <person name="Dopson M."/>
        </authorList>
    </citation>
    <scope>NUCLEOTIDE SEQUENCE</scope>
    <source>
        <strain evidence="3">MM415B04834</strain>
    </source>
</reference>
<dbReference type="AlphaFoldDB" id="A0A6M3LG99"/>
<keyword evidence="2" id="KW-0143">Chaperone</keyword>
<dbReference type="EMBL" id="MT143043">
    <property type="protein sequence ID" value="QJA92161.1"/>
    <property type="molecule type" value="Genomic_DNA"/>
</dbReference>
<evidence type="ECO:0000313" key="3">
    <source>
        <dbReference type="EMBL" id="QJA92161.1"/>
    </source>
</evidence>
<name>A0A6M3LG99_9ZZZZ</name>
<protein>
    <submittedName>
        <fullName evidence="3">Putative chaperonin</fullName>
    </submittedName>
</protein>
<dbReference type="SMART" id="SM00883">
    <property type="entry name" value="Cpn10"/>
    <property type="match status" value="1"/>
</dbReference>
<dbReference type="InterPro" id="IPR011032">
    <property type="entry name" value="GroES-like_sf"/>
</dbReference>
<sequence length="112" mass="12418">MMINKSGTLPTFDRILIYPLEVEEKTKGGIYIPEVLKDKEQMGQRKAILVDVGPLAFDGWKDRIPVSGDTILLSAYPGIVTKGDDGLDYKLCLDSEVIAIRPNEKNELPNGQ</sequence>
<dbReference type="Pfam" id="PF00166">
    <property type="entry name" value="Cpn10"/>
    <property type="match status" value="1"/>
</dbReference>
<dbReference type="SUPFAM" id="SSF50129">
    <property type="entry name" value="GroES-like"/>
    <property type="match status" value="1"/>
</dbReference>
<gene>
    <name evidence="3" type="ORF">MM415B04834_0003</name>
</gene>
<dbReference type="GO" id="GO:0051082">
    <property type="term" value="F:unfolded protein binding"/>
    <property type="evidence" value="ECO:0007669"/>
    <property type="project" value="TreeGrafter"/>
</dbReference>
<proteinExistence type="inferred from homology"/>
<dbReference type="GO" id="GO:0044183">
    <property type="term" value="F:protein folding chaperone"/>
    <property type="evidence" value="ECO:0007669"/>
    <property type="project" value="InterPro"/>
</dbReference>
<dbReference type="GO" id="GO:0046872">
    <property type="term" value="F:metal ion binding"/>
    <property type="evidence" value="ECO:0007669"/>
    <property type="project" value="TreeGrafter"/>
</dbReference>
<accession>A0A6M3LG99</accession>
<dbReference type="InterPro" id="IPR020818">
    <property type="entry name" value="Chaperonin_GroES"/>
</dbReference>
<dbReference type="PRINTS" id="PR00297">
    <property type="entry name" value="CHAPERONIN10"/>
</dbReference>
<dbReference type="Gene3D" id="2.30.33.40">
    <property type="entry name" value="GroES chaperonin"/>
    <property type="match status" value="1"/>
</dbReference>
<dbReference type="PANTHER" id="PTHR10772">
    <property type="entry name" value="10 KDA HEAT SHOCK PROTEIN"/>
    <property type="match status" value="1"/>
</dbReference>
<organism evidence="3">
    <name type="scientific">viral metagenome</name>
    <dbReference type="NCBI Taxonomy" id="1070528"/>
    <lineage>
        <taxon>unclassified sequences</taxon>
        <taxon>metagenomes</taxon>
        <taxon>organismal metagenomes</taxon>
    </lineage>
</organism>
<dbReference type="PANTHER" id="PTHR10772:SF63">
    <property type="entry name" value="20 KDA CHAPERONIN, CHLOROPLASTIC"/>
    <property type="match status" value="1"/>
</dbReference>